<feature type="compositionally biased region" description="Basic and acidic residues" evidence="1">
    <location>
        <begin position="21"/>
        <end position="31"/>
    </location>
</feature>
<dbReference type="HOGENOM" id="CLU_3272737_0_0_3"/>
<gene>
    <name evidence="2" type="ORF">MYAER_0779</name>
</gene>
<evidence type="ECO:0000313" key="2">
    <source>
        <dbReference type="EMBL" id="AKE63139.1"/>
    </source>
</evidence>
<evidence type="ECO:0000313" key="3">
    <source>
        <dbReference type="Proteomes" id="UP000034103"/>
    </source>
</evidence>
<dbReference type="RefSeq" id="WP_268807313.1">
    <property type="nucleotide sequence ID" value="NZ_CP011304.1"/>
</dbReference>
<protein>
    <submittedName>
        <fullName evidence="2">Uncharacterized protein</fullName>
    </submittedName>
</protein>
<name>A0A0F6U1N3_MICAE</name>
<organism evidence="2 3">
    <name type="scientific">Microcystis aeruginosa NIES-2549</name>
    <dbReference type="NCBI Taxonomy" id="1641812"/>
    <lineage>
        <taxon>Bacteria</taxon>
        <taxon>Bacillati</taxon>
        <taxon>Cyanobacteriota</taxon>
        <taxon>Cyanophyceae</taxon>
        <taxon>Oscillatoriophycideae</taxon>
        <taxon>Chroococcales</taxon>
        <taxon>Microcystaceae</taxon>
        <taxon>Microcystis</taxon>
    </lineage>
</organism>
<proteinExistence type="predicted"/>
<accession>A0A0F6U1N3</accession>
<dbReference type="PATRIC" id="fig|1641812.3.peg.807"/>
<feature type="region of interest" description="Disordered" evidence="1">
    <location>
        <begin position="1"/>
        <end position="41"/>
    </location>
</feature>
<dbReference type="EMBL" id="CP011304">
    <property type="protein sequence ID" value="AKE63139.1"/>
    <property type="molecule type" value="Genomic_DNA"/>
</dbReference>
<dbReference type="AlphaFoldDB" id="A0A0F6U1N3"/>
<reference evidence="2 3" key="1">
    <citation type="journal article" date="2015" name="Genome Announc.">
        <title>Complete Genome Sequence of Microcystis aeruginosa NIES-2549, a Bloom-Forming Cyanobacterium from Lake Kasumigaura, Japan.</title>
        <authorList>
            <person name="Yamaguchi H."/>
            <person name="Suzuki S."/>
            <person name="Tanabe Y."/>
            <person name="Osana Y."/>
            <person name="Shimura Y."/>
            <person name="Ishida K."/>
            <person name="Kawachi M."/>
        </authorList>
    </citation>
    <scope>NUCLEOTIDE SEQUENCE [LARGE SCALE GENOMIC DNA]</scope>
    <source>
        <strain evidence="2 3">NIES-2549</strain>
    </source>
</reference>
<sequence length="41" mass="4453">MLSLIRNGNEACGATNDGDSQLEKGDRRQLPEEMVCQTSKG</sequence>
<evidence type="ECO:0000256" key="1">
    <source>
        <dbReference type="SAM" id="MobiDB-lite"/>
    </source>
</evidence>
<dbReference type="Proteomes" id="UP000034103">
    <property type="component" value="Chromosome"/>
</dbReference>